<organism evidence="1 2">
    <name type="scientific">Desulfovibrio psychrotolerans</name>
    <dbReference type="NCBI Taxonomy" id="415242"/>
    <lineage>
        <taxon>Bacteria</taxon>
        <taxon>Pseudomonadati</taxon>
        <taxon>Thermodesulfobacteriota</taxon>
        <taxon>Desulfovibrionia</taxon>
        <taxon>Desulfovibrionales</taxon>
        <taxon>Desulfovibrionaceae</taxon>
        <taxon>Desulfovibrio</taxon>
    </lineage>
</organism>
<gene>
    <name evidence="1" type="ORF">DSM19430T_18490</name>
</gene>
<dbReference type="Proteomes" id="UP000503820">
    <property type="component" value="Unassembled WGS sequence"/>
</dbReference>
<accession>A0A7J0BVI0</accession>
<evidence type="ECO:0000313" key="1">
    <source>
        <dbReference type="EMBL" id="GFM37165.1"/>
    </source>
</evidence>
<reference evidence="1 2" key="1">
    <citation type="submission" date="2020-05" db="EMBL/GenBank/DDBJ databases">
        <title>Draft genome sequence of Desulfovibrio psychrotolerans JS1T.</title>
        <authorList>
            <person name="Ueno A."/>
            <person name="Tamazawa S."/>
            <person name="Tamamura S."/>
            <person name="Murakami T."/>
            <person name="Kiyama T."/>
            <person name="Inomata H."/>
            <person name="Amano Y."/>
            <person name="Miyakawa K."/>
            <person name="Tamaki H."/>
            <person name="Naganuma T."/>
            <person name="Kaneko K."/>
        </authorList>
    </citation>
    <scope>NUCLEOTIDE SEQUENCE [LARGE SCALE GENOMIC DNA]</scope>
    <source>
        <strain evidence="1 2">JS1</strain>
    </source>
</reference>
<dbReference type="EMBL" id="BLVP01000008">
    <property type="protein sequence ID" value="GFM37165.1"/>
    <property type="molecule type" value="Genomic_DNA"/>
</dbReference>
<keyword evidence="2" id="KW-1185">Reference proteome</keyword>
<dbReference type="RefSeq" id="WP_174409798.1">
    <property type="nucleotide sequence ID" value="NZ_BLVP01000008.1"/>
</dbReference>
<sequence>MIRDLLHAYTAAVLPFRLGAAVLPAAEPQALQTQAMLAGRVRQALRVAERAGRPHFLLLGAGDGLLADALADTLPDGVTMTVVELQPERVRQAMQQGRLGWWQRAGRHRLVADASPWAVLVLLAQAGLDPRAATMMLHPQLPEDERESLRRWQRLFAGAHAVFCCADHQLGHAADNESGHTAGHPLSHTASLTLGLIVHPDEPGLEDFFAQVPAWLHEVVVVWDAPQVPAAAAVSAACAVPVRHSARPLEGDFAAQRNSVLALCNTEWILFLDGDERLPAGTWNALPVLMKADFRRAVSQRNEAAETEQAVHAAGQASCPECRSGMEAGSVGGFAFPRWTRVGDAQTCRAGFGLWPDMQLRLLRPGTQTRFENKVHEAVRGLSGPVAVMLTGHMDHFSHVWKDPQTLAGRLSVFDDAAGRTGMHRLNEEYPGVPCAVLRALEKDAGPIGATEHGTGGDPACKPDREVCLVLPGTV</sequence>
<proteinExistence type="predicted"/>
<dbReference type="SUPFAM" id="SSF53448">
    <property type="entry name" value="Nucleotide-diphospho-sugar transferases"/>
    <property type="match status" value="1"/>
</dbReference>
<dbReference type="InterPro" id="IPR029063">
    <property type="entry name" value="SAM-dependent_MTases_sf"/>
</dbReference>
<protein>
    <recommendedName>
        <fullName evidence="3">Glycosyl transferase family 2</fullName>
    </recommendedName>
</protein>
<evidence type="ECO:0008006" key="3">
    <source>
        <dbReference type="Google" id="ProtNLM"/>
    </source>
</evidence>
<dbReference type="AlphaFoldDB" id="A0A7J0BVI0"/>
<name>A0A7J0BVI0_9BACT</name>
<comment type="caution">
    <text evidence="1">The sequence shown here is derived from an EMBL/GenBank/DDBJ whole genome shotgun (WGS) entry which is preliminary data.</text>
</comment>
<dbReference type="SUPFAM" id="SSF53335">
    <property type="entry name" value="S-adenosyl-L-methionine-dependent methyltransferases"/>
    <property type="match status" value="1"/>
</dbReference>
<dbReference type="InterPro" id="IPR029044">
    <property type="entry name" value="Nucleotide-diphossugar_trans"/>
</dbReference>
<evidence type="ECO:0000313" key="2">
    <source>
        <dbReference type="Proteomes" id="UP000503820"/>
    </source>
</evidence>